<comment type="caution">
    <text evidence="2">The sequence shown here is derived from an EMBL/GenBank/DDBJ whole genome shotgun (WGS) entry which is preliminary data.</text>
</comment>
<dbReference type="PANTHER" id="PTHR36893">
    <property type="entry name" value="OS01G0275950 PROTEIN"/>
    <property type="match status" value="1"/>
</dbReference>
<sequence length="983" mass="111849">MDHIHLLYMYSTHHPHPHGHSTRLSPFLLPWGFHVITGYPAAMSIFCHILFICTIFSSVKLIVSDCESCYMHRYKADQKFEQKSTRFWEFKEESNTWVEVKLPYDLVSCINDNCTIVNSIQQMTNEDQKGGSVVSDNREHGEKEEDKRGQKESSYAILPLRKRVSITKMSDTSVWVTGESGSIYERFWNGLQWVIAPHDLPVSAGYAISVFMVNHTILALSEAGTLYQMQLTKDSQPIWIEFMPVFDQSTSKETGQSSAILLTSGVTSRDRETMFLCTKNGSLLELRGIDPPRWINHGRPPGANVAAIADAATVRRGVFFTVSAAGDLYEYDQTSKPPWKKHIRREESRKDTSLAPIRGCTIHELIGAHSVSLFLLTKGGELVERRLHHRKWKWVVHGNPKGHSLSSITRISQDEFNENSNSLFLTTAAGFIFEYKILKYSGNFRDQEVKENWENHMHPPHAKAARGIAGLNLQVGRMIFPLDDGRLAELHLSGLGGENLGPNSQVYTRRKSSYKYVWSVLDAPETEGWNAEYCVEERGPLNCIIGTKDEISGVANTRSSSRRRKDGKNQQNYLSVGASDNSMSANSMEEYSIPDNWTKNFRLRLMQGGKSFFLITDSGLTFEYLNTENVWFWLRHEHPTAIKGALGNYNGSFFLVDENGSLLIRERNSNELTWINCTAMRKGRQVVGGPPWDSVLGRAPKAKAEDTIFFVSKTGRLLQFAVALRKFKWKDCRNPPNTRIACIVDQEGFRENIVFVIGRNNRLYQYNKVTELWHEHYQSQHLVLSRSPGTATRASSGSLRGSIFMLSDDGGLVEYQWNQFDGWNWIEHGTPYTNVTLVGSPGPCFGGTELFLIGSDGNVYLRYLDQRTWKWTDCSFPFVGSKVNNNERQAEEKSREEEICLDKDFDASFEKIEENLQAVNKNCDPKVTSTRPIPFNEDSVIFELRDGRLAEIQRMGDKNWEWTRTIGTPTSLCMANFWTSLAS</sequence>
<keyword evidence="3" id="KW-1185">Reference proteome</keyword>
<feature type="region of interest" description="Disordered" evidence="1">
    <location>
        <begin position="555"/>
        <end position="579"/>
    </location>
</feature>
<name>A0ABD1TEC2_9LAMI</name>
<proteinExistence type="predicted"/>
<reference evidence="3" key="1">
    <citation type="submission" date="2024-07" db="EMBL/GenBank/DDBJ databases">
        <title>Two chromosome-level genome assemblies of Korean endemic species Abeliophyllum distichum and Forsythia ovata (Oleaceae).</title>
        <authorList>
            <person name="Jang H."/>
        </authorList>
    </citation>
    <scope>NUCLEOTIDE SEQUENCE [LARGE SCALE GENOMIC DNA]</scope>
</reference>
<dbReference type="Gene3D" id="2.120.10.70">
    <property type="entry name" value="Fucose-specific lectin"/>
    <property type="match status" value="1"/>
</dbReference>
<feature type="region of interest" description="Disordered" evidence="1">
    <location>
        <begin position="127"/>
        <end position="153"/>
    </location>
</feature>
<dbReference type="AlphaFoldDB" id="A0ABD1TEC2"/>
<accession>A0ABD1TEC2</accession>
<dbReference type="SUPFAM" id="SSF89372">
    <property type="entry name" value="Fucose-specific lectin"/>
    <property type="match status" value="2"/>
</dbReference>
<organism evidence="2 3">
    <name type="scientific">Abeliophyllum distichum</name>
    <dbReference type="NCBI Taxonomy" id="126358"/>
    <lineage>
        <taxon>Eukaryota</taxon>
        <taxon>Viridiplantae</taxon>
        <taxon>Streptophyta</taxon>
        <taxon>Embryophyta</taxon>
        <taxon>Tracheophyta</taxon>
        <taxon>Spermatophyta</taxon>
        <taxon>Magnoliopsida</taxon>
        <taxon>eudicotyledons</taxon>
        <taxon>Gunneridae</taxon>
        <taxon>Pentapetalae</taxon>
        <taxon>asterids</taxon>
        <taxon>lamiids</taxon>
        <taxon>Lamiales</taxon>
        <taxon>Oleaceae</taxon>
        <taxon>Forsythieae</taxon>
        <taxon>Abeliophyllum</taxon>
    </lineage>
</organism>
<feature type="compositionally biased region" description="Polar residues" evidence="1">
    <location>
        <begin position="569"/>
        <end position="579"/>
    </location>
</feature>
<dbReference type="Proteomes" id="UP001604336">
    <property type="component" value="Unassembled WGS sequence"/>
</dbReference>
<gene>
    <name evidence="2" type="ORF">Adt_16473</name>
</gene>
<evidence type="ECO:0000313" key="2">
    <source>
        <dbReference type="EMBL" id="KAL2510873.1"/>
    </source>
</evidence>
<dbReference type="PANTHER" id="PTHR36893:SF1">
    <property type="entry name" value="BULB-TYPE LECTIN DOMAIN-CONTAINING PROTEIN"/>
    <property type="match status" value="1"/>
</dbReference>
<dbReference type="EMBL" id="JBFOLK010000005">
    <property type="protein sequence ID" value="KAL2510873.1"/>
    <property type="molecule type" value="Genomic_DNA"/>
</dbReference>
<evidence type="ECO:0000313" key="3">
    <source>
        <dbReference type="Proteomes" id="UP001604336"/>
    </source>
</evidence>
<protein>
    <submittedName>
        <fullName evidence="2">Uncharacterized protein</fullName>
    </submittedName>
</protein>
<feature type="compositionally biased region" description="Basic and acidic residues" evidence="1">
    <location>
        <begin position="136"/>
        <end position="151"/>
    </location>
</feature>
<evidence type="ECO:0000256" key="1">
    <source>
        <dbReference type="SAM" id="MobiDB-lite"/>
    </source>
</evidence>